<reference evidence="2" key="1">
    <citation type="submission" date="2020-08" db="EMBL/GenBank/DDBJ databases">
        <title>Genomic Encyclopedia of Type Strains, Phase IV (KMG-IV): sequencing the most valuable type-strain genomes for metagenomic binning, comparative biology and taxonomic classification.</title>
        <authorList>
            <person name="Goeker M."/>
        </authorList>
    </citation>
    <scope>NUCLEOTIDE SEQUENCE [LARGE SCALE GENOMIC DNA]</scope>
    <source>
        <strain evidence="2">DSM 105040</strain>
    </source>
</reference>
<name>A0A840CJG5_9RHOB</name>
<dbReference type="Pfam" id="PF09923">
    <property type="entry name" value="DUF2155"/>
    <property type="match status" value="1"/>
</dbReference>
<evidence type="ECO:0000256" key="1">
    <source>
        <dbReference type="SAM" id="SignalP"/>
    </source>
</evidence>
<dbReference type="EMBL" id="JACIEQ010000005">
    <property type="protein sequence ID" value="MBB4023319.1"/>
    <property type="molecule type" value="Genomic_DNA"/>
</dbReference>
<evidence type="ECO:0008006" key="4">
    <source>
        <dbReference type="Google" id="ProtNLM"/>
    </source>
</evidence>
<dbReference type="AlphaFoldDB" id="A0A840CJG5"/>
<protein>
    <recommendedName>
        <fullName evidence="4">DUF2155 domain-containing protein</fullName>
    </recommendedName>
</protein>
<dbReference type="Proteomes" id="UP000585681">
    <property type="component" value="Unassembled WGS sequence"/>
</dbReference>
<gene>
    <name evidence="2" type="ORF">GGR17_003148</name>
</gene>
<dbReference type="RefSeq" id="WP_054539522.1">
    <property type="nucleotide sequence ID" value="NZ_JACIEQ010000005.1"/>
</dbReference>
<evidence type="ECO:0000313" key="3">
    <source>
        <dbReference type="Proteomes" id="UP000585681"/>
    </source>
</evidence>
<accession>A0A840CJG5</accession>
<sequence length="117" mass="12431">MRLALALSLLAIPALAQDLMETAPGGVVRVLDRVSGAVSDIELANGQTATYGRIEISLGECRFPADNPSSDAYALLTIRNTGADAPVFEGWMIASSPALSALDHPRYDVWVLRCTSN</sequence>
<organism evidence="2 3">
    <name type="scientific">Actibacterium naphthalenivorans</name>
    <dbReference type="NCBI Taxonomy" id="1614693"/>
    <lineage>
        <taxon>Bacteria</taxon>
        <taxon>Pseudomonadati</taxon>
        <taxon>Pseudomonadota</taxon>
        <taxon>Alphaproteobacteria</taxon>
        <taxon>Rhodobacterales</taxon>
        <taxon>Roseobacteraceae</taxon>
        <taxon>Actibacterium</taxon>
    </lineage>
</organism>
<proteinExistence type="predicted"/>
<feature type="signal peptide" evidence="1">
    <location>
        <begin position="1"/>
        <end position="16"/>
    </location>
</feature>
<evidence type="ECO:0000313" key="2">
    <source>
        <dbReference type="EMBL" id="MBB4023319.1"/>
    </source>
</evidence>
<keyword evidence="1" id="KW-0732">Signal</keyword>
<keyword evidence="3" id="KW-1185">Reference proteome</keyword>
<comment type="caution">
    <text evidence="2">The sequence shown here is derived from an EMBL/GenBank/DDBJ whole genome shotgun (WGS) entry which is preliminary data.</text>
</comment>
<feature type="chain" id="PRO_5032648004" description="DUF2155 domain-containing protein" evidence="1">
    <location>
        <begin position="17"/>
        <end position="117"/>
    </location>
</feature>
<dbReference type="InterPro" id="IPR019225">
    <property type="entry name" value="DUF2155"/>
</dbReference>